<comment type="catalytic activity">
    <reaction evidence="4">
        <text>glycyl-tRNA(Ala) + H2O = tRNA(Ala) + glycine + H(+)</text>
        <dbReference type="Rhea" id="RHEA:53744"/>
        <dbReference type="Rhea" id="RHEA-COMP:9657"/>
        <dbReference type="Rhea" id="RHEA-COMP:13640"/>
        <dbReference type="ChEBI" id="CHEBI:15377"/>
        <dbReference type="ChEBI" id="CHEBI:15378"/>
        <dbReference type="ChEBI" id="CHEBI:57305"/>
        <dbReference type="ChEBI" id="CHEBI:78442"/>
        <dbReference type="ChEBI" id="CHEBI:78522"/>
        <dbReference type="EC" id="3.1.1.96"/>
    </reaction>
</comment>
<accession>A0A109UXM8</accession>
<evidence type="ECO:0000256" key="6">
    <source>
        <dbReference type="RuleBase" id="RU003470"/>
    </source>
</evidence>
<dbReference type="InterPro" id="IPR023509">
    <property type="entry name" value="DTD-like_sf"/>
</dbReference>
<comment type="catalytic activity">
    <reaction evidence="5">
        <text>a D-aminoacyl-tRNA + H2O = a tRNA + a D-alpha-amino acid + H(+)</text>
        <dbReference type="Rhea" id="RHEA:13953"/>
        <dbReference type="Rhea" id="RHEA-COMP:10123"/>
        <dbReference type="Rhea" id="RHEA-COMP:10124"/>
        <dbReference type="ChEBI" id="CHEBI:15377"/>
        <dbReference type="ChEBI" id="CHEBI:15378"/>
        <dbReference type="ChEBI" id="CHEBI:59871"/>
        <dbReference type="ChEBI" id="CHEBI:78442"/>
        <dbReference type="ChEBI" id="CHEBI:79333"/>
        <dbReference type="EC" id="3.1.1.96"/>
    </reaction>
</comment>
<dbReference type="OrthoDB" id="275783at2759"/>
<protein>
    <recommendedName>
        <fullName evidence="3 6">D-aminoacyl-tRNA deacylase</fullName>
        <ecNumber evidence="2 6">3.1.1.96</ecNumber>
    </recommendedName>
</protein>
<dbReference type="STRING" id="45286.A0A109UXM8"/>
<dbReference type="NCBIfam" id="TIGR00256">
    <property type="entry name" value="D-aminoacyl-tRNA deacylase"/>
    <property type="match status" value="1"/>
</dbReference>
<dbReference type="GO" id="GO:0000049">
    <property type="term" value="F:tRNA binding"/>
    <property type="evidence" value="ECO:0007669"/>
    <property type="project" value="UniProtKB-KW"/>
</dbReference>
<organism evidence="7 8">
    <name type="scientific">Eremothecium sinecaudum</name>
    <dbReference type="NCBI Taxonomy" id="45286"/>
    <lineage>
        <taxon>Eukaryota</taxon>
        <taxon>Fungi</taxon>
        <taxon>Dikarya</taxon>
        <taxon>Ascomycota</taxon>
        <taxon>Saccharomycotina</taxon>
        <taxon>Saccharomycetes</taxon>
        <taxon>Saccharomycetales</taxon>
        <taxon>Saccharomycetaceae</taxon>
        <taxon>Eremothecium</taxon>
    </lineage>
</organism>
<evidence type="ECO:0000256" key="1">
    <source>
        <dbReference type="ARBA" id="ARBA00009673"/>
    </source>
</evidence>
<dbReference type="GO" id="GO:0106026">
    <property type="term" value="F:Gly-tRNA(Ala) deacylase activity"/>
    <property type="evidence" value="ECO:0007669"/>
    <property type="project" value="RHEA"/>
</dbReference>
<dbReference type="GeneID" id="28721726"/>
<dbReference type="Proteomes" id="UP000243052">
    <property type="component" value="Chromosome ii"/>
</dbReference>
<keyword evidence="6" id="KW-0378">Hydrolase</keyword>
<dbReference type="EMBL" id="CP014242">
    <property type="protein sequence ID" value="AMD19428.1"/>
    <property type="molecule type" value="Genomic_DNA"/>
</dbReference>
<dbReference type="InterPro" id="IPR003732">
    <property type="entry name" value="Daa-tRNA_deacyls_DTD"/>
</dbReference>
<evidence type="ECO:0000313" key="7">
    <source>
        <dbReference type="EMBL" id="AMD19428.1"/>
    </source>
</evidence>
<dbReference type="SUPFAM" id="SSF69500">
    <property type="entry name" value="DTD-like"/>
    <property type="match status" value="1"/>
</dbReference>
<evidence type="ECO:0000256" key="5">
    <source>
        <dbReference type="ARBA" id="ARBA00048018"/>
    </source>
</evidence>
<dbReference type="FunFam" id="3.50.80.10:FF:000001">
    <property type="entry name" value="D-aminoacyl-tRNA deacylase"/>
    <property type="match status" value="1"/>
</dbReference>
<proteinExistence type="inferred from homology"/>
<sequence length="152" mass="16741">MKIVLQKVSQASVHVGNELVSTIKHGYMLLVGVSIEDSIEDVTKSANKVLALRAFEDDSGSLWKKNIKDVSGEILSVSQFTLLGRTKKGSKPDFHMAQKGPLAKELYDEFLLQLKKELGDDRVKDGKFGAMMSCSLTNEGPVTIILDTEDKK</sequence>
<dbReference type="Gene3D" id="3.50.80.10">
    <property type="entry name" value="D-tyrosyl-tRNA(Tyr) deacylase"/>
    <property type="match status" value="1"/>
</dbReference>
<keyword evidence="6" id="KW-0694">RNA-binding</keyword>
<dbReference type="PANTHER" id="PTHR10472:SF5">
    <property type="entry name" value="D-AMINOACYL-TRNA DEACYLASE 1"/>
    <property type="match status" value="1"/>
</dbReference>
<dbReference type="HAMAP" id="MF_00518">
    <property type="entry name" value="Deacylase_Dtd"/>
    <property type="match status" value="1"/>
</dbReference>
<keyword evidence="6" id="KW-0963">Cytoplasm</keyword>
<comment type="subcellular location">
    <subcellularLocation>
        <location evidence="6">Cytoplasm</location>
    </subcellularLocation>
</comment>
<evidence type="ECO:0000313" key="8">
    <source>
        <dbReference type="Proteomes" id="UP000243052"/>
    </source>
</evidence>
<evidence type="ECO:0000256" key="3">
    <source>
        <dbReference type="ARBA" id="ARBA00020007"/>
    </source>
</evidence>
<dbReference type="RefSeq" id="XP_017986424.1">
    <property type="nucleotide sequence ID" value="XM_018130935.1"/>
</dbReference>
<dbReference type="PANTHER" id="PTHR10472">
    <property type="entry name" value="D-TYROSYL-TRNA TYR DEACYLASE"/>
    <property type="match status" value="1"/>
</dbReference>
<evidence type="ECO:0000256" key="2">
    <source>
        <dbReference type="ARBA" id="ARBA00013056"/>
    </source>
</evidence>
<dbReference type="GO" id="GO:0005737">
    <property type="term" value="C:cytoplasm"/>
    <property type="evidence" value="ECO:0007669"/>
    <property type="project" value="UniProtKB-SubCell"/>
</dbReference>
<gene>
    <name evidence="7" type="ORF">AW171_hschr21258</name>
</gene>
<dbReference type="GO" id="GO:0051500">
    <property type="term" value="F:D-tyrosyl-tRNA(Tyr) deacylase activity"/>
    <property type="evidence" value="ECO:0007669"/>
    <property type="project" value="TreeGrafter"/>
</dbReference>
<keyword evidence="8" id="KW-1185">Reference proteome</keyword>
<keyword evidence="6" id="KW-0820">tRNA-binding</keyword>
<comment type="similarity">
    <text evidence="1 6">Belongs to the DTD family.</text>
</comment>
<dbReference type="Pfam" id="PF02580">
    <property type="entry name" value="Tyr_Deacylase"/>
    <property type="match status" value="1"/>
</dbReference>
<dbReference type="AlphaFoldDB" id="A0A109UXM8"/>
<evidence type="ECO:0000256" key="4">
    <source>
        <dbReference type="ARBA" id="ARBA00047676"/>
    </source>
</evidence>
<name>A0A109UXM8_9SACH</name>
<dbReference type="EC" id="3.1.1.96" evidence="2 6"/>
<reference evidence="7 8" key="1">
    <citation type="submission" date="2016-01" db="EMBL/GenBank/DDBJ databases">
        <title>Genome sequence of the yeast Holleya sinecauda.</title>
        <authorList>
            <person name="Dietrich F.S."/>
        </authorList>
    </citation>
    <scope>NUCLEOTIDE SEQUENCE [LARGE SCALE GENOMIC DNA]</scope>
    <source>
        <strain evidence="7 8">ATCC 58844</strain>
    </source>
</reference>